<feature type="domain" description="Reverse transcriptase" evidence="3">
    <location>
        <begin position="142"/>
        <end position="237"/>
    </location>
</feature>
<comment type="caution">
    <text evidence="5">The sequence shown here is derived from an EMBL/GenBank/DDBJ whole genome shotgun (WGS) entry which is preliminary data.</text>
</comment>
<feature type="domain" description="Reverse transcriptase/retrotransposon-derived protein RNase H-like" evidence="4">
    <location>
        <begin position="301"/>
        <end position="391"/>
    </location>
</feature>
<name>A0AAN7MXV7_MYCAM</name>
<dbReference type="EC" id="3.1.26.4" evidence="2"/>
<gene>
    <name evidence="5" type="ORF">QYF61_004824</name>
</gene>
<dbReference type="InterPro" id="IPR000477">
    <property type="entry name" value="RT_dom"/>
</dbReference>
<dbReference type="Pfam" id="PF00078">
    <property type="entry name" value="RVT_1"/>
    <property type="match status" value="1"/>
</dbReference>
<dbReference type="Pfam" id="PF17919">
    <property type="entry name" value="RT_RNaseH_2"/>
    <property type="match status" value="1"/>
</dbReference>
<dbReference type="AlphaFoldDB" id="A0AAN7MXV7"/>
<dbReference type="PANTHER" id="PTHR33064">
    <property type="entry name" value="POL PROTEIN"/>
    <property type="match status" value="1"/>
</dbReference>
<evidence type="ECO:0000256" key="1">
    <source>
        <dbReference type="ARBA" id="ARBA00010879"/>
    </source>
</evidence>
<dbReference type="PANTHER" id="PTHR33064:SF29">
    <property type="entry name" value="PEPTIDASE A2 DOMAIN-CONTAINING PROTEIN-RELATED"/>
    <property type="match status" value="1"/>
</dbReference>
<evidence type="ECO:0000259" key="3">
    <source>
        <dbReference type="Pfam" id="PF00078"/>
    </source>
</evidence>
<dbReference type="InterPro" id="IPR036397">
    <property type="entry name" value="RNaseH_sf"/>
</dbReference>
<dbReference type="FunFam" id="3.30.70.270:FF:000020">
    <property type="entry name" value="Transposon Tf2-6 polyprotein-like Protein"/>
    <property type="match status" value="1"/>
</dbReference>
<dbReference type="SUPFAM" id="SSF56672">
    <property type="entry name" value="DNA/RNA polymerases"/>
    <property type="match status" value="1"/>
</dbReference>
<evidence type="ECO:0000256" key="2">
    <source>
        <dbReference type="ARBA" id="ARBA00012180"/>
    </source>
</evidence>
<dbReference type="EMBL" id="JAUNZN010000009">
    <property type="protein sequence ID" value="KAK4815609.1"/>
    <property type="molecule type" value="Genomic_DNA"/>
</dbReference>
<dbReference type="GO" id="GO:0003676">
    <property type="term" value="F:nucleic acid binding"/>
    <property type="evidence" value="ECO:0007669"/>
    <property type="project" value="InterPro"/>
</dbReference>
<keyword evidence="6" id="KW-1185">Reference proteome</keyword>
<organism evidence="5 6">
    <name type="scientific">Mycteria americana</name>
    <name type="common">Wood stork</name>
    <dbReference type="NCBI Taxonomy" id="33587"/>
    <lineage>
        <taxon>Eukaryota</taxon>
        <taxon>Metazoa</taxon>
        <taxon>Chordata</taxon>
        <taxon>Craniata</taxon>
        <taxon>Vertebrata</taxon>
        <taxon>Euteleostomi</taxon>
        <taxon>Archelosauria</taxon>
        <taxon>Archosauria</taxon>
        <taxon>Dinosauria</taxon>
        <taxon>Saurischia</taxon>
        <taxon>Theropoda</taxon>
        <taxon>Coelurosauria</taxon>
        <taxon>Aves</taxon>
        <taxon>Neognathae</taxon>
        <taxon>Neoaves</taxon>
        <taxon>Aequornithes</taxon>
        <taxon>Ciconiiformes</taxon>
        <taxon>Ciconiidae</taxon>
        <taxon>Mycteria</taxon>
    </lineage>
</organism>
<dbReference type="InterPro" id="IPR041577">
    <property type="entry name" value="RT_RNaseH_2"/>
</dbReference>
<dbReference type="Proteomes" id="UP001333110">
    <property type="component" value="Unassembled WGS sequence"/>
</dbReference>
<comment type="similarity">
    <text evidence="1">Belongs to the beta type-B retroviral polymerase family. HERV class-II K(HML-2) pol subfamily.</text>
</comment>
<evidence type="ECO:0000313" key="5">
    <source>
        <dbReference type="EMBL" id="KAK4815609.1"/>
    </source>
</evidence>
<dbReference type="InterPro" id="IPR043128">
    <property type="entry name" value="Rev_trsase/Diguanyl_cyclase"/>
</dbReference>
<dbReference type="Gene3D" id="3.30.420.10">
    <property type="entry name" value="Ribonuclease H-like superfamily/Ribonuclease H"/>
    <property type="match status" value="1"/>
</dbReference>
<dbReference type="InterPro" id="IPR051320">
    <property type="entry name" value="Viral_Replic_Matur_Polypro"/>
</dbReference>
<evidence type="ECO:0000313" key="6">
    <source>
        <dbReference type="Proteomes" id="UP001333110"/>
    </source>
</evidence>
<reference evidence="5 6" key="1">
    <citation type="journal article" date="2023" name="J. Hered.">
        <title>Chromosome-level genome of the wood stork (Mycteria americana) provides insight into avian chromosome evolution.</title>
        <authorList>
            <person name="Flamio R. Jr."/>
            <person name="Ramstad K.M."/>
        </authorList>
    </citation>
    <scope>NUCLEOTIDE SEQUENCE [LARGE SCALE GENOMIC DNA]</scope>
    <source>
        <strain evidence="5">JAX WOST 10</strain>
    </source>
</reference>
<dbReference type="GO" id="GO:0004523">
    <property type="term" value="F:RNA-DNA hybrid ribonuclease activity"/>
    <property type="evidence" value="ECO:0007669"/>
    <property type="project" value="UniProtKB-EC"/>
</dbReference>
<dbReference type="GO" id="GO:0006259">
    <property type="term" value="P:DNA metabolic process"/>
    <property type="evidence" value="ECO:0007669"/>
    <property type="project" value="UniProtKB-ARBA"/>
</dbReference>
<sequence length="541" mass="60575">MSPQCAQVAKKANSILARIRNSVASRTRAVIVPLYSALVRPHLECCVQCWAPPYKKDIGVLERIQGRATKLVKGLEHKSDEERLGELGLFSLEKRRLRGDLSALYSYLKGGCREVGVGLFSQGQEEVASSCAREGLAECRPQVAFTRRGVQYTWNRLPQRWKHSPTICHGLIQTALEQGEAPEHLQYIDDIIVWGNTAEDVFEKGKKVVQILLKASFAIKQSKVKGPAQEIQFLGIKWQDGRCQIPMDVINKITAMSPPTSKKETQAFLGVAGFWRMHIPTYSLIVSPLYQVTQKKNDFKWGPEQRQAFEQIKREIVHAVALGPVWAGQDVKNVLYTAAGENGPTWSLWQKAPGETRGRPLGFWSRGHRGSEARCTPTEKETLAAYEGVPAASEVVGTEAQLLLAPRLPVLGWVFKGRVPSTHHATDATWSEWVTLITQWARIGNPNCPGILEVIMDWPEGKDFRVSPVEEVTRAEEAPLYNKLPENEKQCALFTDGSCRIVGKHRRWKVAVWSPIQQVTETAEGEGELSQFAEVKAIQWL</sequence>
<dbReference type="InterPro" id="IPR043502">
    <property type="entry name" value="DNA/RNA_pol_sf"/>
</dbReference>
<proteinExistence type="inferred from homology"/>
<dbReference type="Gene3D" id="3.30.70.270">
    <property type="match status" value="2"/>
</dbReference>
<evidence type="ECO:0000259" key="4">
    <source>
        <dbReference type="Pfam" id="PF17919"/>
    </source>
</evidence>
<accession>A0AAN7MXV7</accession>
<protein>
    <recommendedName>
        <fullName evidence="2">ribonuclease H</fullName>
        <ecNumber evidence="2">3.1.26.4</ecNumber>
    </recommendedName>
</protein>